<evidence type="ECO:0000313" key="8">
    <source>
        <dbReference type="Proteomes" id="UP001501243"/>
    </source>
</evidence>
<dbReference type="EMBL" id="BAABGQ010000006">
    <property type="protein sequence ID" value="GAA4501465.1"/>
    <property type="molecule type" value="Genomic_DNA"/>
</dbReference>
<sequence>MRFTLLGLVIASGGLLAACNSNTDTTTTIPNVPVNVQLDLLDQQNKALRFDNGVVAIPPGSANGRGGVKGIYVVRQNATTYSAFERNCPYQPLNSCATISLDRSSHLFFKDSCCGSQFGLQGQVIGGPAPRSLRQYSTSLSGSLLTITN</sequence>
<gene>
    <name evidence="7" type="ORF">GCM10023172_23370</name>
</gene>
<dbReference type="Gene3D" id="2.102.10.10">
    <property type="entry name" value="Rieske [2Fe-2S] iron-sulphur domain"/>
    <property type="match status" value="1"/>
</dbReference>
<keyword evidence="4" id="KW-0411">Iron-sulfur</keyword>
<dbReference type="PROSITE" id="PS51257">
    <property type="entry name" value="PROKAR_LIPOPROTEIN"/>
    <property type="match status" value="1"/>
</dbReference>
<evidence type="ECO:0000259" key="6">
    <source>
        <dbReference type="PROSITE" id="PS51296"/>
    </source>
</evidence>
<dbReference type="Proteomes" id="UP001501243">
    <property type="component" value="Unassembled WGS sequence"/>
</dbReference>
<protein>
    <recommendedName>
        <fullName evidence="6">Rieske domain-containing protein</fullName>
    </recommendedName>
</protein>
<name>A0ABP8QD59_9BACT</name>
<feature type="signal peptide" evidence="5">
    <location>
        <begin position="1"/>
        <end position="17"/>
    </location>
</feature>
<keyword evidence="8" id="KW-1185">Reference proteome</keyword>
<evidence type="ECO:0000256" key="5">
    <source>
        <dbReference type="SAM" id="SignalP"/>
    </source>
</evidence>
<dbReference type="InterPro" id="IPR017941">
    <property type="entry name" value="Rieske_2Fe-2S"/>
</dbReference>
<reference evidence="8" key="1">
    <citation type="journal article" date="2019" name="Int. J. Syst. Evol. Microbiol.">
        <title>The Global Catalogue of Microorganisms (GCM) 10K type strain sequencing project: providing services to taxonomists for standard genome sequencing and annotation.</title>
        <authorList>
            <consortium name="The Broad Institute Genomics Platform"/>
            <consortium name="The Broad Institute Genome Sequencing Center for Infectious Disease"/>
            <person name="Wu L."/>
            <person name="Ma J."/>
        </authorList>
    </citation>
    <scope>NUCLEOTIDE SEQUENCE [LARGE SCALE GENOMIC DNA]</scope>
    <source>
        <strain evidence="8">JCM 17841</strain>
    </source>
</reference>
<keyword evidence="2" id="KW-0479">Metal-binding</keyword>
<feature type="chain" id="PRO_5046493197" description="Rieske domain-containing protein" evidence="5">
    <location>
        <begin position="18"/>
        <end position="149"/>
    </location>
</feature>
<feature type="domain" description="Rieske" evidence="6">
    <location>
        <begin position="49"/>
        <end position="147"/>
    </location>
</feature>
<keyword evidence="3" id="KW-0408">Iron</keyword>
<dbReference type="PROSITE" id="PS51296">
    <property type="entry name" value="RIESKE"/>
    <property type="match status" value="1"/>
</dbReference>
<proteinExistence type="predicted"/>
<evidence type="ECO:0000256" key="2">
    <source>
        <dbReference type="ARBA" id="ARBA00022723"/>
    </source>
</evidence>
<evidence type="ECO:0000256" key="4">
    <source>
        <dbReference type="ARBA" id="ARBA00023014"/>
    </source>
</evidence>
<evidence type="ECO:0000313" key="7">
    <source>
        <dbReference type="EMBL" id="GAA4501465.1"/>
    </source>
</evidence>
<evidence type="ECO:0000256" key="3">
    <source>
        <dbReference type="ARBA" id="ARBA00023004"/>
    </source>
</evidence>
<dbReference type="InterPro" id="IPR036922">
    <property type="entry name" value="Rieske_2Fe-2S_sf"/>
</dbReference>
<evidence type="ECO:0000256" key="1">
    <source>
        <dbReference type="ARBA" id="ARBA00022714"/>
    </source>
</evidence>
<keyword evidence="1" id="KW-0001">2Fe-2S</keyword>
<dbReference type="RefSeq" id="WP_236018729.1">
    <property type="nucleotide sequence ID" value="NZ_BAABGQ010000006.1"/>
</dbReference>
<organism evidence="7 8">
    <name type="scientific">Hymenobacter ginsengisoli</name>
    <dbReference type="NCBI Taxonomy" id="1051626"/>
    <lineage>
        <taxon>Bacteria</taxon>
        <taxon>Pseudomonadati</taxon>
        <taxon>Bacteroidota</taxon>
        <taxon>Cytophagia</taxon>
        <taxon>Cytophagales</taxon>
        <taxon>Hymenobacteraceae</taxon>
        <taxon>Hymenobacter</taxon>
    </lineage>
</organism>
<comment type="caution">
    <text evidence="7">The sequence shown here is derived from an EMBL/GenBank/DDBJ whole genome shotgun (WGS) entry which is preliminary data.</text>
</comment>
<keyword evidence="5" id="KW-0732">Signal</keyword>
<dbReference type="SUPFAM" id="SSF50022">
    <property type="entry name" value="ISP domain"/>
    <property type="match status" value="1"/>
</dbReference>
<accession>A0ABP8QD59</accession>